<dbReference type="CDD" id="cd01185">
    <property type="entry name" value="INTN1_C_like"/>
    <property type="match status" value="1"/>
</dbReference>
<dbReference type="InterPro" id="IPR011010">
    <property type="entry name" value="DNA_brk_join_enz"/>
</dbReference>
<dbReference type="Gene3D" id="1.10.443.10">
    <property type="entry name" value="Intergrase catalytic core"/>
    <property type="match status" value="1"/>
</dbReference>
<dbReference type="InterPro" id="IPR002104">
    <property type="entry name" value="Integrase_catalytic"/>
</dbReference>
<gene>
    <name evidence="8" type="ORF">GO755_38035</name>
</gene>
<dbReference type="AlphaFoldDB" id="A0A7K1SQ28"/>
<evidence type="ECO:0000256" key="3">
    <source>
        <dbReference type="ARBA" id="ARBA00023125"/>
    </source>
</evidence>
<dbReference type="Pfam" id="PF00589">
    <property type="entry name" value="Phage_integrase"/>
    <property type="match status" value="1"/>
</dbReference>
<dbReference type="PANTHER" id="PTHR30349">
    <property type="entry name" value="PHAGE INTEGRASE-RELATED"/>
    <property type="match status" value="1"/>
</dbReference>
<dbReference type="Proteomes" id="UP000436006">
    <property type="component" value="Unassembled WGS sequence"/>
</dbReference>
<evidence type="ECO:0000313" key="9">
    <source>
        <dbReference type="Proteomes" id="UP000436006"/>
    </source>
</evidence>
<evidence type="ECO:0000259" key="6">
    <source>
        <dbReference type="PROSITE" id="PS51898"/>
    </source>
</evidence>
<reference evidence="8 9" key="1">
    <citation type="submission" date="2019-12" db="EMBL/GenBank/DDBJ databases">
        <title>Spirosoma sp. HMF4905 genome sequencing and assembly.</title>
        <authorList>
            <person name="Kang H."/>
            <person name="Cha I."/>
            <person name="Kim H."/>
            <person name="Joh K."/>
        </authorList>
    </citation>
    <scope>NUCLEOTIDE SEQUENCE [LARGE SCALE GENOMIC DNA]</scope>
    <source>
        <strain evidence="8 9">HMF4905</strain>
    </source>
</reference>
<dbReference type="Pfam" id="PF13102">
    <property type="entry name" value="Phage_int_SAM_5"/>
    <property type="match status" value="1"/>
</dbReference>
<evidence type="ECO:0000259" key="7">
    <source>
        <dbReference type="PROSITE" id="PS51900"/>
    </source>
</evidence>
<accession>A0A7K1SQ28</accession>
<keyword evidence="2" id="KW-0229">DNA integration</keyword>
<dbReference type="GO" id="GO:0015074">
    <property type="term" value="P:DNA integration"/>
    <property type="evidence" value="ECO:0007669"/>
    <property type="project" value="UniProtKB-KW"/>
</dbReference>
<dbReference type="InterPro" id="IPR010998">
    <property type="entry name" value="Integrase_recombinase_N"/>
</dbReference>
<dbReference type="PROSITE" id="PS51900">
    <property type="entry name" value="CB"/>
    <property type="match status" value="1"/>
</dbReference>
<dbReference type="PANTHER" id="PTHR30349:SF64">
    <property type="entry name" value="PROPHAGE INTEGRASE INTD-RELATED"/>
    <property type="match status" value="1"/>
</dbReference>
<organism evidence="8 9">
    <name type="scientific">Spirosoma arboris</name>
    <dbReference type="NCBI Taxonomy" id="2682092"/>
    <lineage>
        <taxon>Bacteria</taxon>
        <taxon>Pseudomonadati</taxon>
        <taxon>Bacteroidota</taxon>
        <taxon>Cytophagia</taxon>
        <taxon>Cytophagales</taxon>
        <taxon>Cytophagaceae</taxon>
        <taxon>Spirosoma</taxon>
    </lineage>
</organism>
<dbReference type="EMBL" id="WPIN01000028">
    <property type="protein sequence ID" value="MVM35877.1"/>
    <property type="molecule type" value="Genomic_DNA"/>
</dbReference>
<dbReference type="PROSITE" id="PS51898">
    <property type="entry name" value="TYR_RECOMBINASE"/>
    <property type="match status" value="1"/>
</dbReference>
<keyword evidence="3 5" id="KW-0238">DNA-binding</keyword>
<dbReference type="InterPro" id="IPR013762">
    <property type="entry name" value="Integrase-like_cat_sf"/>
</dbReference>
<feature type="domain" description="Core-binding (CB)" evidence="7">
    <location>
        <begin position="117"/>
        <end position="204"/>
    </location>
</feature>
<evidence type="ECO:0000313" key="8">
    <source>
        <dbReference type="EMBL" id="MVM35877.1"/>
    </source>
</evidence>
<comment type="similarity">
    <text evidence="1">Belongs to the 'phage' integrase family.</text>
</comment>
<name>A0A7K1SQ28_9BACT</name>
<evidence type="ECO:0000256" key="4">
    <source>
        <dbReference type="ARBA" id="ARBA00023172"/>
    </source>
</evidence>
<dbReference type="Pfam" id="PF17293">
    <property type="entry name" value="Arm-DNA-bind_5"/>
    <property type="match status" value="1"/>
</dbReference>
<dbReference type="RefSeq" id="WP_157590679.1">
    <property type="nucleotide sequence ID" value="NZ_WPIN01000028.1"/>
</dbReference>
<dbReference type="InterPro" id="IPR044068">
    <property type="entry name" value="CB"/>
</dbReference>
<dbReference type="Gene3D" id="1.10.150.130">
    <property type="match status" value="1"/>
</dbReference>
<protein>
    <submittedName>
        <fullName evidence="8">Tyrosine-type recombinase/integrase</fullName>
    </submittedName>
</protein>
<keyword evidence="4" id="KW-0233">DNA recombination</keyword>
<dbReference type="InterPro" id="IPR025269">
    <property type="entry name" value="SAM-like_dom"/>
</dbReference>
<dbReference type="SUPFAM" id="SSF56349">
    <property type="entry name" value="DNA breaking-rejoining enzymes"/>
    <property type="match status" value="1"/>
</dbReference>
<comment type="caution">
    <text evidence="8">The sequence shown here is derived from an EMBL/GenBank/DDBJ whole genome shotgun (WGS) entry which is preliminary data.</text>
</comment>
<dbReference type="GO" id="GO:0006310">
    <property type="term" value="P:DNA recombination"/>
    <property type="evidence" value="ECO:0007669"/>
    <property type="project" value="UniProtKB-KW"/>
</dbReference>
<evidence type="ECO:0000256" key="2">
    <source>
        <dbReference type="ARBA" id="ARBA00022908"/>
    </source>
</evidence>
<evidence type="ECO:0000256" key="5">
    <source>
        <dbReference type="PROSITE-ProRule" id="PRU01248"/>
    </source>
</evidence>
<evidence type="ECO:0000256" key="1">
    <source>
        <dbReference type="ARBA" id="ARBA00008857"/>
    </source>
</evidence>
<feature type="domain" description="Tyr recombinase" evidence="6">
    <location>
        <begin position="228"/>
        <end position="418"/>
    </location>
</feature>
<dbReference type="GO" id="GO:0003677">
    <property type="term" value="F:DNA binding"/>
    <property type="evidence" value="ECO:0007669"/>
    <property type="project" value="UniProtKB-UniRule"/>
</dbReference>
<sequence length="420" mass="48378">MGKATDHKDSDANVKVILFKSKTLADGSHPLMVRITKDRQRKYIAVGESCFLKHWDEEKNTPRRNHPNRAYIEQVIRTWTTKYASAAADLKQEEKPFTASSVATQLVKVIRKANLFDFIDETVERLIREKRLGTANTMKSIRRTLVRYEEHTNRKSQRKNGLLFTDLTPAYLDDFRVYLVERGLAETSMAVYFRTLRQIYNQAIKRSMVAAKHYPFNEFKVSQFDLRTRKRAISKADIGIIAGLNLETPRQLLAQHLFLFSYYGAGINFIDLAHLTWQDVQRGRLRYERQKTGHLFNFKLADSARSILEYYYPLTGSNMANYVFPILDRQKHLTPIQISNRVHKKIGQVNKDLKELGVLAGIDVPLTTYVARHSFATALKYSGVKTAVISEAMGHQTEGITQTYLASFENELIDEAFDNL</sequence>
<proteinExistence type="inferred from homology"/>
<dbReference type="InterPro" id="IPR050090">
    <property type="entry name" value="Tyrosine_recombinase_XerCD"/>
</dbReference>
<dbReference type="InterPro" id="IPR035386">
    <property type="entry name" value="Arm-DNA-bind_5"/>
</dbReference>
<keyword evidence="9" id="KW-1185">Reference proteome</keyword>